<sequence>MADITGELEKFVAALKGILANSSTSEVTEMLYATRLRVAGTGKQMPPGLTGLESPARQRAFLLGLLLATEEPAEPRDFGFAEWSECVTLLNSAFGIYEGLFLPDQPGEQSEDWWRAREVAGPVFMHYFNTSLIANIEQIKERIRAYCTPFDTQLVQAIGISASDSLAIMDFIAQTMEGNMRTMMKLQSKLEGEQKRLFESGDFMRRDDPDYRNLLRKNYPIIYGYFSRYERQGQISRTDIEAVFPTQAGAFWERYAVSRGEGDTLNYPTEDSIFDFKPLIVLDDEYASCPVANNLFEAVLRTCEGALATGPDRRRVFTYRDNVLEREGEAQFRRLLGKDGQVFSTVFETPKAHKEHDLLLVAGNVVVVVEAKASPPVEPSRTPERAFERLRQSFRKDSGIQHAFEQAATIQRRLTAGEEVPLYSDKGELVITLKPEEHTECFCVCLTRDDFGHLATNLSLLLEKDPAEPYPWAVNIWDLEAMADAWSFLGWDFSKLTEYLRQRQEVQGRVLGSDELEFVGSFIHHGSLDSGLKRGLDFVQLNPNYSDFFDELYDHLKYGAPAPDHELIKPSVMDWRDSLKAGKPVFLNELGSKAAPKKPGRNDPCPCGSGVKYKKCHGR</sequence>
<accession>A0ABT9A8W3</accession>
<dbReference type="Proteomes" id="UP001167796">
    <property type="component" value="Unassembled WGS sequence"/>
</dbReference>
<name>A0ABT9A8W3_9BACT</name>
<comment type="caution">
    <text evidence="1">The sequence shown here is derived from an EMBL/GenBank/DDBJ whole genome shotgun (WGS) entry which is preliminary data.</text>
</comment>
<protein>
    <submittedName>
        <fullName evidence="1">SEC-C domain-containing protein</fullName>
    </submittedName>
</protein>
<dbReference type="Pfam" id="PF02810">
    <property type="entry name" value="SEC-C"/>
    <property type="match status" value="1"/>
</dbReference>
<dbReference type="RefSeq" id="WP_305010970.1">
    <property type="nucleotide sequence ID" value="NZ_JAUQSX010000003.1"/>
</dbReference>
<dbReference type="EMBL" id="JAUQSX010000003">
    <property type="protein sequence ID" value="MDO7846281.1"/>
    <property type="molecule type" value="Genomic_DNA"/>
</dbReference>
<reference evidence="1" key="1">
    <citation type="submission" date="2023-07" db="EMBL/GenBank/DDBJ databases">
        <authorList>
            <person name="Kim M.K."/>
        </authorList>
    </citation>
    <scope>NUCLEOTIDE SEQUENCE</scope>
    <source>
        <strain evidence="1">M29</strain>
    </source>
</reference>
<evidence type="ECO:0000313" key="1">
    <source>
        <dbReference type="EMBL" id="MDO7846281.1"/>
    </source>
</evidence>
<organism evidence="1 2">
    <name type="scientific">Hymenobacter mellowenesis</name>
    <dbReference type="NCBI Taxonomy" id="3063995"/>
    <lineage>
        <taxon>Bacteria</taxon>
        <taxon>Pseudomonadati</taxon>
        <taxon>Bacteroidota</taxon>
        <taxon>Cytophagia</taxon>
        <taxon>Cytophagales</taxon>
        <taxon>Hymenobacteraceae</taxon>
        <taxon>Hymenobacter</taxon>
    </lineage>
</organism>
<proteinExistence type="predicted"/>
<keyword evidence="2" id="KW-1185">Reference proteome</keyword>
<dbReference type="Gene3D" id="3.10.450.50">
    <property type="match status" value="1"/>
</dbReference>
<dbReference type="SUPFAM" id="SSF103642">
    <property type="entry name" value="Sec-C motif"/>
    <property type="match status" value="1"/>
</dbReference>
<gene>
    <name evidence="1" type="ORF">Q5H92_07935</name>
</gene>
<dbReference type="InterPro" id="IPR004027">
    <property type="entry name" value="SEC_C_motif"/>
</dbReference>
<evidence type="ECO:0000313" key="2">
    <source>
        <dbReference type="Proteomes" id="UP001167796"/>
    </source>
</evidence>